<dbReference type="EMBL" id="JAAKYA010000095">
    <property type="protein sequence ID" value="NGO40469.1"/>
    <property type="molecule type" value="Genomic_DNA"/>
</dbReference>
<dbReference type="InterPro" id="IPR011658">
    <property type="entry name" value="PA14_dom"/>
</dbReference>
<gene>
    <name evidence="4" type="ORF">G4L39_13860</name>
</gene>
<evidence type="ECO:0000256" key="2">
    <source>
        <dbReference type="SAM" id="SignalP"/>
    </source>
</evidence>
<sequence>MKTIRSLIVMSSVALAWQAAAQTWTGRDVGTPALPGYHTGSPPGVMTIVGGGDDIWNQSDNFYYFYTTVEGHSWDAKVRVHDLQGPDHWTKCELMVRVPDASGLPQGPDPFIAAMTTRSAGQNQVAPQWRATRGGNADWNAFNKTIAPTYPNTWLRLTRQGSVITMWYGTDGVNWTKYADIDTASTQFGFGQAFPARVLVGVAVTAHNDFDPNGAIATISDLSVTVAPTAPNLQIVQNLQNRTVYSHTAVTLSFVVTNAAVPNGNLGVGDYQWFKNGQPIPNVTGPVYTFVAAPEDNNAQFQCRATVGTAVVDSAVATLTVQAPLEISGHLKWEYYPGVSLASIRAGTHGAAAQVRAVEAFDSPANFADNYASRLSGLFVPPVTGNYVFFIAADDDADLYLGTNASPASKRLIAQQEGWAGRNNWLSHGGGGGPLASTQRRSDLWSPDGGVSQPYGLGIPLVAGQKYWIEAIHREGSGGDNLGVYFLTTDSAEYQSG</sequence>
<comment type="caution">
    <text evidence="4">The sequence shown here is derived from an EMBL/GenBank/DDBJ whole genome shotgun (WGS) entry which is preliminary data.</text>
</comment>
<dbReference type="PROSITE" id="PS51820">
    <property type="entry name" value="PA14"/>
    <property type="match status" value="1"/>
</dbReference>
<evidence type="ECO:0000313" key="5">
    <source>
        <dbReference type="Proteomes" id="UP000477311"/>
    </source>
</evidence>
<dbReference type="InterPro" id="IPR037524">
    <property type="entry name" value="PA14/GLEYA"/>
</dbReference>
<dbReference type="AlphaFoldDB" id="A0A6M1RSI6"/>
<accession>A0A6M1RSI6</accession>
<dbReference type="SUPFAM" id="SSF48726">
    <property type="entry name" value="Immunoglobulin"/>
    <property type="match status" value="1"/>
</dbReference>
<evidence type="ECO:0000256" key="1">
    <source>
        <dbReference type="ARBA" id="ARBA00022729"/>
    </source>
</evidence>
<keyword evidence="1 2" id="KW-0732">Signal</keyword>
<feature type="domain" description="PA14" evidence="3">
    <location>
        <begin position="326"/>
        <end position="497"/>
    </location>
</feature>
<dbReference type="SUPFAM" id="SSF56988">
    <property type="entry name" value="Anthrax protective antigen"/>
    <property type="match status" value="1"/>
</dbReference>
<dbReference type="Gene3D" id="2.60.40.10">
    <property type="entry name" value="Immunoglobulins"/>
    <property type="match status" value="1"/>
</dbReference>
<keyword evidence="5" id="KW-1185">Reference proteome</keyword>
<protein>
    <recommendedName>
        <fullName evidence="3">PA14 domain-containing protein</fullName>
    </recommendedName>
</protein>
<name>A0A6M1RSI6_9BACT</name>
<feature type="signal peptide" evidence="2">
    <location>
        <begin position="1"/>
        <end position="21"/>
    </location>
</feature>
<dbReference type="PANTHER" id="PTHR46769:SF2">
    <property type="entry name" value="FIBROCYSTIN-L ISOFORM 2 PRECURSOR-RELATED"/>
    <property type="match status" value="1"/>
</dbReference>
<dbReference type="Pfam" id="PF07691">
    <property type="entry name" value="PA14"/>
    <property type="match status" value="1"/>
</dbReference>
<dbReference type="PANTHER" id="PTHR46769">
    <property type="entry name" value="POLYCYSTIC KIDNEY AND HEPATIC DISEASE 1 (AUTOSOMAL RECESSIVE)-LIKE 1"/>
    <property type="match status" value="1"/>
</dbReference>
<dbReference type="Gene3D" id="2.60.120.200">
    <property type="match status" value="1"/>
</dbReference>
<dbReference type="SUPFAM" id="SSF49899">
    <property type="entry name" value="Concanavalin A-like lectins/glucanases"/>
    <property type="match status" value="1"/>
</dbReference>
<dbReference type="InterPro" id="IPR036179">
    <property type="entry name" value="Ig-like_dom_sf"/>
</dbReference>
<proteinExistence type="predicted"/>
<evidence type="ECO:0000259" key="3">
    <source>
        <dbReference type="PROSITE" id="PS51820"/>
    </source>
</evidence>
<dbReference type="InterPro" id="IPR052387">
    <property type="entry name" value="Fibrocystin"/>
</dbReference>
<organism evidence="4 5">
    <name type="scientific">Limisphaera ngatamarikiensis</name>
    <dbReference type="NCBI Taxonomy" id="1324935"/>
    <lineage>
        <taxon>Bacteria</taxon>
        <taxon>Pseudomonadati</taxon>
        <taxon>Verrucomicrobiota</taxon>
        <taxon>Verrucomicrobiia</taxon>
        <taxon>Limisphaerales</taxon>
        <taxon>Limisphaeraceae</taxon>
        <taxon>Limisphaera</taxon>
    </lineage>
</organism>
<evidence type="ECO:0000313" key="4">
    <source>
        <dbReference type="EMBL" id="NGO40469.1"/>
    </source>
</evidence>
<dbReference type="RefSeq" id="WP_205881035.1">
    <property type="nucleotide sequence ID" value="NZ_JAAKYA010000095.1"/>
</dbReference>
<dbReference type="InterPro" id="IPR013320">
    <property type="entry name" value="ConA-like_dom_sf"/>
</dbReference>
<dbReference type="InterPro" id="IPR013783">
    <property type="entry name" value="Ig-like_fold"/>
</dbReference>
<feature type="non-terminal residue" evidence="4">
    <location>
        <position position="497"/>
    </location>
</feature>
<dbReference type="Proteomes" id="UP000477311">
    <property type="component" value="Unassembled WGS sequence"/>
</dbReference>
<feature type="chain" id="PRO_5026868032" description="PA14 domain-containing protein" evidence="2">
    <location>
        <begin position="22"/>
        <end position="497"/>
    </location>
</feature>
<dbReference type="Gene3D" id="2.60.120.1560">
    <property type="match status" value="1"/>
</dbReference>
<reference evidence="4 5" key="1">
    <citation type="submission" date="2020-02" db="EMBL/GenBank/DDBJ databases">
        <title>Draft genome sequence of Limisphaera ngatamarikiensis NGM72.4T, a thermophilic Verrucomicrobia grouped in subdivision 3.</title>
        <authorList>
            <person name="Carere C.R."/>
            <person name="Steen J."/>
            <person name="Hugenholtz P."/>
            <person name="Stott M.B."/>
        </authorList>
    </citation>
    <scope>NUCLEOTIDE SEQUENCE [LARGE SCALE GENOMIC DNA]</scope>
    <source>
        <strain evidence="4 5">NGM72.4</strain>
    </source>
</reference>